<protein>
    <recommendedName>
        <fullName evidence="2">DNA-directed RNA polymerase M/15kDa subunit domain-containing protein</fullName>
    </recommendedName>
</protein>
<organism evidence="1">
    <name type="scientific">viral metagenome</name>
    <dbReference type="NCBI Taxonomy" id="1070528"/>
    <lineage>
        <taxon>unclassified sequences</taxon>
        <taxon>metagenomes</taxon>
        <taxon>organismal metagenomes</taxon>
    </lineage>
</organism>
<proteinExistence type="predicted"/>
<evidence type="ECO:0000313" key="1">
    <source>
        <dbReference type="EMBL" id="QHT33215.1"/>
    </source>
</evidence>
<dbReference type="SUPFAM" id="SSF57783">
    <property type="entry name" value="Zinc beta-ribbon"/>
    <property type="match status" value="1"/>
</dbReference>
<dbReference type="Gene3D" id="2.20.25.10">
    <property type="match status" value="1"/>
</dbReference>
<reference evidence="1" key="1">
    <citation type="journal article" date="2020" name="Nature">
        <title>Giant virus diversity and host interactions through global metagenomics.</title>
        <authorList>
            <person name="Schulz F."/>
            <person name="Roux S."/>
            <person name="Paez-Espino D."/>
            <person name="Jungbluth S."/>
            <person name="Walsh D.A."/>
            <person name="Denef V.J."/>
            <person name="McMahon K.D."/>
            <person name="Konstantinidis K.T."/>
            <person name="Eloe-Fadrosh E.A."/>
            <person name="Kyrpides N.C."/>
            <person name="Woyke T."/>
        </authorList>
    </citation>
    <scope>NUCLEOTIDE SEQUENCE</scope>
    <source>
        <strain evidence="1">GVMAG-M-3300009161-34</strain>
    </source>
</reference>
<dbReference type="EMBL" id="MN738960">
    <property type="protein sequence ID" value="QHT33215.1"/>
    <property type="molecule type" value="Genomic_DNA"/>
</dbReference>
<accession>A0A6C0F1C0</accession>
<name>A0A6C0F1C0_9ZZZZ</name>
<evidence type="ECO:0008006" key="2">
    <source>
        <dbReference type="Google" id="ProtNLM"/>
    </source>
</evidence>
<dbReference type="AlphaFoldDB" id="A0A6C0F1C0"/>
<sequence length="173" mass="19155">MHFCVNCDNMYYIRLSEEDPNSIVYYCRNCGHENKNISLNSVTISKTSFKNTRQKYNSILNKYTKLDPTLPRINTIKCPNQSCKSNHGGGGDEQAAAAVGVVTKKKGDTLAAAAAAAPVVASEAVKEQQQVPVGVASENKREIIYLRYDDINMNFVYLCATCDTVWNTEQSLS</sequence>